<protein>
    <submittedName>
        <fullName evidence="1">Uncharacterized protein</fullName>
    </submittedName>
</protein>
<dbReference type="EMBL" id="BK029940">
    <property type="protein sequence ID" value="DAD55970.1"/>
    <property type="molecule type" value="Genomic_DNA"/>
</dbReference>
<organism evidence="1">
    <name type="scientific">Bacteriophage sp</name>
    <dbReference type="NCBI Taxonomy" id="38018"/>
    <lineage>
        <taxon>Viruses</taxon>
    </lineage>
</organism>
<reference evidence="1" key="1">
    <citation type="journal article" date="2021" name="Proc. Natl. Acad. Sci. U.S.A.">
        <title>A Catalog of Tens of Thousands of Viruses from Human Metagenomes Reveals Hidden Associations with Chronic Diseases.</title>
        <authorList>
            <person name="Tisza M.J."/>
            <person name="Buck C.B."/>
        </authorList>
    </citation>
    <scope>NUCLEOTIDE SEQUENCE</scope>
    <source>
        <strain evidence="1">CtOZu12</strain>
    </source>
</reference>
<name>A0A8D9PEU6_9VIRU</name>
<sequence>MEHIMKRKLSFIALQNMDGHTVWVHDLANDCYDQECLVKVNVVRTINPFKNQKKKIVEFVESIELTNEEFRFVYGLNGKCLDGEFEVYVK</sequence>
<evidence type="ECO:0000313" key="1">
    <source>
        <dbReference type="EMBL" id="DAD55970.1"/>
    </source>
</evidence>
<proteinExistence type="predicted"/>
<accession>A0A8D9PEU6</accession>